<accession>A0ABN3VMP4</accession>
<dbReference type="Proteomes" id="UP001500979">
    <property type="component" value="Unassembled WGS sequence"/>
</dbReference>
<name>A0ABN3VMP4_9PSEU</name>
<dbReference type="Pfam" id="PF00300">
    <property type="entry name" value="His_Phos_1"/>
    <property type="match status" value="1"/>
</dbReference>
<dbReference type="Gene3D" id="3.40.50.1240">
    <property type="entry name" value="Phosphoglycerate mutase-like"/>
    <property type="match status" value="1"/>
</dbReference>
<dbReference type="InterPro" id="IPR001345">
    <property type="entry name" value="PG/BPGM_mutase_AS"/>
</dbReference>
<comment type="caution">
    <text evidence="1">The sequence shown here is derived from an EMBL/GenBank/DDBJ whole genome shotgun (WGS) entry which is preliminary data.</text>
</comment>
<proteinExistence type="predicted"/>
<dbReference type="PANTHER" id="PTHR48100:SF58">
    <property type="entry name" value="PE-PGRS FAMILY PROTEIN PE_PGRS11"/>
    <property type="match status" value="1"/>
</dbReference>
<evidence type="ECO:0000313" key="2">
    <source>
        <dbReference type="Proteomes" id="UP001500979"/>
    </source>
</evidence>
<evidence type="ECO:0000313" key="1">
    <source>
        <dbReference type="EMBL" id="GAA2820408.1"/>
    </source>
</evidence>
<dbReference type="SMART" id="SM00855">
    <property type="entry name" value="PGAM"/>
    <property type="match status" value="1"/>
</dbReference>
<reference evidence="1 2" key="1">
    <citation type="journal article" date="2019" name="Int. J. Syst. Evol. Microbiol.">
        <title>The Global Catalogue of Microorganisms (GCM) 10K type strain sequencing project: providing services to taxonomists for standard genome sequencing and annotation.</title>
        <authorList>
            <consortium name="The Broad Institute Genomics Platform"/>
            <consortium name="The Broad Institute Genome Sequencing Center for Infectious Disease"/>
            <person name="Wu L."/>
            <person name="Ma J."/>
        </authorList>
    </citation>
    <scope>NUCLEOTIDE SEQUENCE [LARGE SCALE GENOMIC DNA]</scope>
    <source>
        <strain evidence="1 2">JCM 9383</strain>
    </source>
</reference>
<dbReference type="InterPro" id="IPR013078">
    <property type="entry name" value="His_Pase_superF_clade-1"/>
</dbReference>
<sequence>MTPDGTRLVLARHGQTPSNVRHALDTLPPGPGLTELGRAQARELAERLDEEKIRSIHASRAVRAQQTAGPLAARHGLEVAVVDGTHEIFVGDLEGTTDDESRRLFDEVYAAWHEGRLDVPMPGGETGQQAIDRFLATTHQVLDGNTGGTVVLVSHGAMLRLVAGHLAVNIDGATANSTLLPNAGIIVLDGTPEGWHCTQWDGLDLL</sequence>
<dbReference type="SUPFAM" id="SSF53254">
    <property type="entry name" value="Phosphoglycerate mutase-like"/>
    <property type="match status" value="1"/>
</dbReference>
<dbReference type="CDD" id="cd07067">
    <property type="entry name" value="HP_PGM_like"/>
    <property type="match status" value="1"/>
</dbReference>
<keyword evidence="2" id="KW-1185">Reference proteome</keyword>
<protein>
    <submittedName>
        <fullName evidence="1">Histidine phosphatase family protein</fullName>
    </submittedName>
</protein>
<dbReference type="InterPro" id="IPR050275">
    <property type="entry name" value="PGM_Phosphatase"/>
</dbReference>
<organism evidence="1 2">
    <name type="scientific">Saccharopolyspora taberi</name>
    <dbReference type="NCBI Taxonomy" id="60895"/>
    <lineage>
        <taxon>Bacteria</taxon>
        <taxon>Bacillati</taxon>
        <taxon>Actinomycetota</taxon>
        <taxon>Actinomycetes</taxon>
        <taxon>Pseudonocardiales</taxon>
        <taxon>Pseudonocardiaceae</taxon>
        <taxon>Saccharopolyspora</taxon>
    </lineage>
</organism>
<dbReference type="RefSeq" id="WP_344686173.1">
    <property type="nucleotide sequence ID" value="NZ_BAAAUX010000040.1"/>
</dbReference>
<dbReference type="PROSITE" id="PS00175">
    <property type="entry name" value="PG_MUTASE"/>
    <property type="match status" value="1"/>
</dbReference>
<dbReference type="InterPro" id="IPR029033">
    <property type="entry name" value="His_PPase_superfam"/>
</dbReference>
<gene>
    <name evidence="1" type="ORF">GCM10010470_64640</name>
</gene>
<dbReference type="EMBL" id="BAAAUX010000040">
    <property type="protein sequence ID" value="GAA2820408.1"/>
    <property type="molecule type" value="Genomic_DNA"/>
</dbReference>
<dbReference type="PANTHER" id="PTHR48100">
    <property type="entry name" value="BROAD-SPECIFICITY PHOSPHATASE YOR283W-RELATED"/>
    <property type="match status" value="1"/>
</dbReference>